<keyword evidence="3" id="KW-1185">Reference proteome</keyword>
<dbReference type="NCBIfam" id="TIGR02185">
    <property type="entry name" value="Trep_Strep"/>
    <property type="match status" value="1"/>
</dbReference>
<sequence length="194" mass="21281">MSKKLNVKDLITIGSFSALYFIVVGLVTFATMVLFPSGGHFFLPAAVAVVVSPIYFLLHQRVPKLGAITIMSSVMGVFFMVGGYFPLAFVPAFLFGFLADLLVTKTSPVTLVKELIAYVIFSFGVFGPILPLVFMQNQYVAQLLEKGKDQAYVDQVFKYATPTFMVYGIIATLVCALISGYLGQKYVAKHFNAK</sequence>
<protein>
    <submittedName>
        <fullName evidence="2">MptD family putative ECF transporter S component</fullName>
    </submittedName>
</protein>
<feature type="transmembrane region" description="Helical" evidence="1">
    <location>
        <begin position="12"/>
        <end position="35"/>
    </location>
</feature>
<dbReference type="KEGG" id="vah:G7081_00505"/>
<organism evidence="2 3">
    <name type="scientific">Vagococcus coleopterorum</name>
    <dbReference type="NCBI Taxonomy" id="2714946"/>
    <lineage>
        <taxon>Bacteria</taxon>
        <taxon>Bacillati</taxon>
        <taxon>Bacillota</taxon>
        <taxon>Bacilli</taxon>
        <taxon>Lactobacillales</taxon>
        <taxon>Enterococcaceae</taxon>
        <taxon>Vagococcus</taxon>
    </lineage>
</organism>
<feature type="transmembrane region" description="Helical" evidence="1">
    <location>
        <begin position="87"/>
        <end position="103"/>
    </location>
</feature>
<feature type="transmembrane region" description="Helical" evidence="1">
    <location>
        <begin position="115"/>
        <end position="134"/>
    </location>
</feature>
<dbReference type="InterPro" id="IPR011733">
    <property type="entry name" value="CHP02185_IM"/>
</dbReference>
<name>A0A6G8AL68_9ENTE</name>
<reference evidence="2 3" key="1">
    <citation type="submission" date="2020-03" db="EMBL/GenBank/DDBJ databases">
        <title>Vagococcus sp. nov., isolated from beetles.</title>
        <authorList>
            <person name="Hyun D.-W."/>
            <person name="Bae J.-W."/>
        </authorList>
    </citation>
    <scope>NUCLEOTIDE SEQUENCE [LARGE SCALE GENOMIC DNA]</scope>
    <source>
        <strain evidence="2 3">HDW17A</strain>
    </source>
</reference>
<evidence type="ECO:0000313" key="2">
    <source>
        <dbReference type="EMBL" id="QIL45673.1"/>
    </source>
</evidence>
<dbReference type="Proteomes" id="UP000500890">
    <property type="component" value="Chromosome"/>
</dbReference>
<dbReference type="RefSeq" id="WP_166006403.1">
    <property type="nucleotide sequence ID" value="NZ_CP049886.1"/>
</dbReference>
<evidence type="ECO:0000313" key="3">
    <source>
        <dbReference type="Proteomes" id="UP000500890"/>
    </source>
</evidence>
<proteinExistence type="predicted"/>
<gene>
    <name evidence="2" type="ORF">G7081_00505</name>
</gene>
<dbReference type="AlphaFoldDB" id="A0A6G8AL68"/>
<keyword evidence="1" id="KW-1133">Transmembrane helix</keyword>
<dbReference type="Pfam" id="PF09605">
    <property type="entry name" value="Trep_Strep"/>
    <property type="match status" value="1"/>
</dbReference>
<keyword evidence="1" id="KW-0812">Transmembrane</keyword>
<dbReference type="EMBL" id="CP049886">
    <property type="protein sequence ID" value="QIL45673.1"/>
    <property type="molecule type" value="Genomic_DNA"/>
</dbReference>
<feature type="transmembrane region" description="Helical" evidence="1">
    <location>
        <begin position="164"/>
        <end position="182"/>
    </location>
</feature>
<feature type="transmembrane region" description="Helical" evidence="1">
    <location>
        <begin position="41"/>
        <end position="58"/>
    </location>
</feature>
<keyword evidence="1" id="KW-0472">Membrane</keyword>
<evidence type="ECO:0000256" key="1">
    <source>
        <dbReference type="SAM" id="Phobius"/>
    </source>
</evidence>
<accession>A0A6G8AL68</accession>